<dbReference type="InterPro" id="IPR044229">
    <property type="entry name" value="NOA1"/>
</dbReference>
<dbReference type="EMBL" id="VRMN01000001">
    <property type="protein sequence ID" value="KAA8498098.1"/>
    <property type="molecule type" value="Genomic_DNA"/>
</dbReference>
<dbReference type="OrthoDB" id="1696305at2759"/>
<name>A0A5J4Z4F3_PORPP</name>
<feature type="compositionally biased region" description="Basic and acidic residues" evidence="1">
    <location>
        <begin position="679"/>
        <end position="717"/>
    </location>
</feature>
<reference evidence="3" key="1">
    <citation type="journal article" date="2019" name="Nat. Commun.">
        <title>Expansion of phycobilisome linker gene families in mesophilic red algae.</title>
        <authorList>
            <person name="Lee J."/>
            <person name="Kim D."/>
            <person name="Bhattacharya D."/>
            <person name="Yoon H.S."/>
        </authorList>
    </citation>
    <scope>NUCLEOTIDE SEQUENCE [LARGE SCALE GENOMIC DNA]</scope>
    <source>
        <strain evidence="3">CCMP 1328</strain>
    </source>
</reference>
<dbReference type="SUPFAM" id="SSF52540">
    <property type="entry name" value="P-loop containing nucleoside triphosphate hydrolases"/>
    <property type="match status" value="2"/>
</dbReference>
<dbReference type="GO" id="GO:0003924">
    <property type="term" value="F:GTPase activity"/>
    <property type="evidence" value="ECO:0007669"/>
    <property type="project" value="InterPro"/>
</dbReference>
<accession>A0A5J4Z4F3</accession>
<comment type="caution">
    <text evidence="2">The sequence shown here is derived from an EMBL/GenBank/DDBJ whole genome shotgun (WGS) entry which is preliminary data.</text>
</comment>
<dbReference type="Proteomes" id="UP000324585">
    <property type="component" value="Unassembled WGS sequence"/>
</dbReference>
<organism evidence="2 3">
    <name type="scientific">Porphyridium purpureum</name>
    <name type="common">Red alga</name>
    <name type="synonym">Porphyridium cruentum</name>
    <dbReference type="NCBI Taxonomy" id="35688"/>
    <lineage>
        <taxon>Eukaryota</taxon>
        <taxon>Rhodophyta</taxon>
        <taxon>Bangiophyceae</taxon>
        <taxon>Porphyridiales</taxon>
        <taxon>Porphyridiaceae</taxon>
        <taxon>Porphyridium</taxon>
    </lineage>
</organism>
<feature type="region of interest" description="Disordered" evidence="1">
    <location>
        <begin position="646"/>
        <end position="717"/>
    </location>
</feature>
<keyword evidence="3" id="KW-1185">Reference proteome</keyword>
<dbReference type="PANTHER" id="PTHR47569">
    <property type="entry name" value="NO-ASSOCIATED PROTEIN 1, CHLOROPLASTIC/MITOCHONDRIAL"/>
    <property type="match status" value="1"/>
</dbReference>
<evidence type="ECO:0000313" key="2">
    <source>
        <dbReference type="EMBL" id="KAA8498098.1"/>
    </source>
</evidence>
<dbReference type="Gene3D" id="3.40.50.300">
    <property type="entry name" value="P-loop containing nucleotide triphosphate hydrolases"/>
    <property type="match status" value="1"/>
</dbReference>
<dbReference type="PANTHER" id="PTHR47569:SF2">
    <property type="entry name" value="NO-ASSOCIATED PROTEIN 1, CHLOROPLASTIC_MITOCHONDRIAL"/>
    <property type="match status" value="1"/>
</dbReference>
<evidence type="ECO:0000256" key="1">
    <source>
        <dbReference type="SAM" id="MobiDB-lite"/>
    </source>
</evidence>
<protein>
    <submittedName>
        <fullName evidence="2">Protein YqeH</fullName>
    </submittedName>
</protein>
<evidence type="ECO:0000313" key="3">
    <source>
        <dbReference type="Proteomes" id="UP000324585"/>
    </source>
</evidence>
<proteinExistence type="predicted"/>
<sequence length="762" mass="84917">MNALLRTSFRRGGRALAAAPARCPATQALVFESRRLFSADQRPWAVARSGGGKGSSKNNKGSHSDDDAGAQVDTDLSSEPAKEKSRFPTQGGPSKYGVKPSALGRVALIERTRSKAKDGRLCRGCGAEVRADMGNREAEPTEVMGGAKVTEDASRRRNKKMRWTNILETKKSFLCQRCRALEQGDVFHARDALRDVTPDVFKGQLKHIVTRRRFSLCVKVVDAADFEGSIVPSLRDCIGGTPVILAVNKCDLMPRMDDYDMRYLKWRASQRKINVISAHAVSAMTGYGVIGLAETILRELGGKDIFVVGAANVGKSTLVRALAQLLGKHVVAAGRAPRSWERKRREKLEDLDPTTLTASHLPGTTLQALRVPCFPSDLHALWDTPGIINVHSLAYYLLPSHFMEPICRPKRVPLRPVITVGTGMSVLIEAGWMRPDFQDDMDTDADAQAAAAAAKAAGAMLEANADIGTSAMMALDTAPAVLARLDIVHTELRFAEVRAFLMPGLDVRVVPTVRAPDVCVLPQQFVSKILKRMDRKLQEMSVPEFPFESYKVQEWEPDPHAQGGMSGLEIFFYNLGFLSVFSRGAVKVDPRCVKGSHWVKRRPMYPRNLEQRLQEAFDPPPQQSMEEFGGGMNRNMGEFLDDHEDQNAWRGAGRGGRHRGLESGNLIDLGNGEGSQYLEYDRRRRSRTLDEGKDSLSARDKHHYDHTLHDNHNEMDLREVRRRLRQALEEGRHVSNKRKELREMHAAAGEEFEEYESMQDPY</sequence>
<dbReference type="AlphaFoldDB" id="A0A5J4Z4F3"/>
<feature type="region of interest" description="Disordered" evidence="1">
    <location>
        <begin position="42"/>
        <end position="99"/>
    </location>
</feature>
<dbReference type="InterPro" id="IPR027417">
    <property type="entry name" value="P-loop_NTPase"/>
</dbReference>
<gene>
    <name evidence="2" type="ORF">FVE85_5683</name>
</gene>
<dbReference type="OMA" id="INVISAH"/>